<feature type="compositionally biased region" description="Basic residues" evidence="1">
    <location>
        <begin position="73"/>
        <end position="94"/>
    </location>
</feature>
<keyword evidence="2" id="KW-0648">Protein biosynthesis</keyword>
<gene>
    <name evidence="2" type="ORF">Strvi_7003</name>
</gene>
<accession>G2P8F7</accession>
<dbReference type="HOGENOM" id="CLU_756303_0_0_11"/>
<evidence type="ECO:0000313" key="3">
    <source>
        <dbReference type="Proteomes" id="UP000008703"/>
    </source>
</evidence>
<keyword evidence="3" id="KW-1185">Reference proteome</keyword>
<dbReference type="EMBL" id="CP002994">
    <property type="protein sequence ID" value="AEM86371.1"/>
    <property type="molecule type" value="Genomic_DNA"/>
</dbReference>
<proteinExistence type="predicted"/>
<organism evidence="2 3">
    <name type="scientific">Streptomyces violaceusniger (strain Tu 4113)</name>
    <dbReference type="NCBI Taxonomy" id="653045"/>
    <lineage>
        <taxon>Bacteria</taxon>
        <taxon>Bacillati</taxon>
        <taxon>Actinomycetota</taxon>
        <taxon>Actinomycetes</taxon>
        <taxon>Kitasatosporales</taxon>
        <taxon>Streptomycetaceae</taxon>
        <taxon>Streptomyces</taxon>
        <taxon>Streptomyces violaceusniger group</taxon>
    </lineage>
</organism>
<feature type="compositionally biased region" description="Basic and acidic residues" evidence="1">
    <location>
        <begin position="249"/>
        <end position="282"/>
    </location>
</feature>
<sequence length="366" mass="38630">MVSSDCGHTFPSQPEHQLNGARHQGTNDRRPLIRSVGRYGSGQRSTFRPRGGGGPLAGPAPYEGSGAADGRAARRHARPAGRRPHRAATRKRHAGPGTGPAPPTSAPASGCARRIFPLPAPSRYQGLRPWTPDSGAKPHHAAEPHTDAAGRHRDGNSRPDPARHQGSAPEPRSPGQSPTTRRSRTPMPQEGTGTATADPTPPATRAPPPNPGVQDRAPPHDGAAHRCHRKAQGRQQPTRPRPPPGLRPRTPESRTEPHHAAEPHTDAAGRHRDGNTLPDRARYQGFAPGPRRLGSGAEPQFREGAGRGTAPSQAARSGGYPHRAGRAFRENATGRPGPRVGPGHGSARATGRPGPRVGPRPAWLCP</sequence>
<dbReference type="GO" id="GO:0003743">
    <property type="term" value="F:translation initiation factor activity"/>
    <property type="evidence" value="ECO:0007669"/>
    <property type="project" value="UniProtKB-KW"/>
</dbReference>
<evidence type="ECO:0000256" key="1">
    <source>
        <dbReference type="SAM" id="MobiDB-lite"/>
    </source>
</evidence>
<feature type="compositionally biased region" description="Pro residues" evidence="1">
    <location>
        <begin position="199"/>
        <end position="211"/>
    </location>
</feature>
<name>G2P8F7_STRV4</name>
<dbReference type="AlphaFoldDB" id="G2P8F7"/>
<feature type="region of interest" description="Disordered" evidence="1">
    <location>
        <begin position="1"/>
        <end position="366"/>
    </location>
</feature>
<dbReference type="KEGG" id="svl:Strvi_7003"/>
<evidence type="ECO:0000313" key="2">
    <source>
        <dbReference type="EMBL" id="AEM86371.1"/>
    </source>
</evidence>
<protein>
    <submittedName>
        <fullName evidence="2">Translation initiation factor IF-2</fullName>
    </submittedName>
</protein>
<reference evidence="2" key="1">
    <citation type="submission" date="2011-08" db="EMBL/GenBank/DDBJ databases">
        <title>Complete sequence of chromosome of Streptomyces violaceusniger Tu 4113.</title>
        <authorList>
            <consortium name="US DOE Joint Genome Institute"/>
            <person name="Lucas S."/>
            <person name="Han J."/>
            <person name="Lapidus A."/>
            <person name="Cheng J.-F."/>
            <person name="Goodwin L."/>
            <person name="Pitluck S."/>
            <person name="Peters L."/>
            <person name="Ivanova N."/>
            <person name="Daligault H."/>
            <person name="Detter J.C."/>
            <person name="Han C."/>
            <person name="Tapia R."/>
            <person name="Land M."/>
            <person name="Hauser L."/>
            <person name="Kyrpides N."/>
            <person name="Ivanova N."/>
            <person name="Pagani I."/>
            <person name="Hagen A."/>
            <person name="Katz L."/>
            <person name="Fiedler H.-P."/>
            <person name="Keasling J."/>
            <person name="Fortman J."/>
            <person name="Woyke T."/>
        </authorList>
    </citation>
    <scope>NUCLEOTIDE SEQUENCE [LARGE SCALE GENOMIC DNA]</scope>
    <source>
        <strain evidence="2">Tu 4113</strain>
    </source>
</reference>
<keyword evidence="2" id="KW-0396">Initiation factor</keyword>
<feature type="compositionally biased region" description="Low complexity" evidence="1">
    <location>
        <begin position="345"/>
        <end position="366"/>
    </location>
</feature>
<dbReference type="Proteomes" id="UP000008703">
    <property type="component" value="Chromosome"/>
</dbReference>
<feature type="compositionally biased region" description="Basic and acidic residues" evidence="1">
    <location>
        <begin position="140"/>
        <end position="163"/>
    </location>
</feature>